<gene>
    <name evidence="11" type="ORF">GCM10010227_42960</name>
    <name evidence="10" type="ORF">Sgou_09180</name>
</gene>
<reference evidence="11" key="1">
    <citation type="journal article" date="2014" name="Int. J. Syst. Evol. Microbiol.">
        <title>Complete genome sequence of Corynebacterium casei LMG S-19264T (=DSM 44701T), isolated from a smear-ripened cheese.</title>
        <authorList>
            <consortium name="US DOE Joint Genome Institute (JGI-PGF)"/>
            <person name="Walter F."/>
            <person name="Albersmeier A."/>
            <person name="Kalinowski J."/>
            <person name="Ruckert C."/>
        </authorList>
    </citation>
    <scope>NUCLEOTIDE SEQUENCE</scope>
    <source>
        <strain evidence="11">JCM 4136</strain>
    </source>
</reference>
<dbReference type="EMBL" id="BLLO01000011">
    <property type="protein sequence ID" value="GFH76248.1"/>
    <property type="molecule type" value="Genomic_DNA"/>
</dbReference>
<evidence type="ECO:0000313" key="12">
    <source>
        <dbReference type="Proteomes" id="UP000480804"/>
    </source>
</evidence>
<accession>A0A8H9LRZ0</accession>
<keyword evidence="4" id="KW-0732">Signal</keyword>
<keyword evidence="12" id="KW-1185">Reference proteome</keyword>
<feature type="region of interest" description="Disordered" evidence="8">
    <location>
        <begin position="210"/>
        <end position="276"/>
    </location>
</feature>
<evidence type="ECO:0000313" key="11">
    <source>
        <dbReference type="EMBL" id="GGU84158.1"/>
    </source>
</evidence>
<feature type="compositionally biased region" description="Pro residues" evidence="8">
    <location>
        <begin position="234"/>
        <end position="258"/>
    </location>
</feature>
<keyword evidence="6 7" id="KW-0034">Amyloid</keyword>
<dbReference type="AlphaFoldDB" id="A0A8H9LRZ0"/>
<keyword evidence="3" id="KW-0964">Secreted</keyword>
<dbReference type="Pfam" id="PF03777">
    <property type="entry name" value="ChpA-C"/>
    <property type="match status" value="2"/>
</dbReference>
<dbReference type="Proteomes" id="UP000660975">
    <property type="component" value="Unassembled WGS sequence"/>
</dbReference>
<evidence type="ECO:0000256" key="8">
    <source>
        <dbReference type="SAM" id="MobiDB-lite"/>
    </source>
</evidence>
<organism evidence="11 13">
    <name type="scientific">Streptomyces gougerotii</name>
    <dbReference type="NCBI Taxonomy" id="53448"/>
    <lineage>
        <taxon>Bacteria</taxon>
        <taxon>Bacillati</taxon>
        <taxon>Actinomycetota</taxon>
        <taxon>Actinomycetes</taxon>
        <taxon>Kitasatosporales</taxon>
        <taxon>Streptomycetaceae</taxon>
        <taxon>Streptomyces</taxon>
        <taxon>Streptomyces diastaticus group</taxon>
    </lineage>
</organism>
<feature type="region of interest" description="Disordered" evidence="8">
    <location>
        <begin position="130"/>
        <end position="164"/>
    </location>
</feature>
<keyword evidence="2" id="KW-0134">Cell wall</keyword>
<evidence type="ECO:0000313" key="10">
    <source>
        <dbReference type="EMBL" id="GFH76248.1"/>
    </source>
</evidence>
<evidence type="ECO:0000256" key="7">
    <source>
        <dbReference type="PROSITE-ProRule" id="PRU01232"/>
    </source>
</evidence>
<evidence type="ECO:0000256" key="6">
    <source>
        <dbReference type="ARBA" id="ARBA00023087"/>
    </source>
</evidence>
<reference evidence="10 12" key="2">
    <citation type="submission" date="2020-02" db="EMBL/GenBank/DDBJ databases">
        <title>Whole genome shotgun sequence of Streptomyces gougerotii NBRC 13043.</title>
        <authorList>
            <person name="Ichikawa N."/>
            <person name="Komaki H."/>
            <person name="Tamura T."/>
        </authorList>
    </citation>
    <scope>NUCLEOTIDE SEQUENCE [LARGE SCALE GENOMIC DNA]</scope>
    <source>
        <strain evidence="10 12">NBRC 13043</strain>
    </source>
</reference>
<sequence length="298" mass="29594">MRLAPPHVGLKSAGLGARAMRSGAVGIYGRHPLGWRTLRKVKGREQPMRQVMRKGLITVAAATGVIAVTGGYAQADAGAGSAATNSPGVLSGNSVSVPVHVPVNVCGNSVDVVGVLNPAFGNGCANVGGEQHTTGAEQRAVQPAEESSTRSGGAGDAPSGATAEAVAAGSPGILSGNVVQAPVDVPVNVCGNSVSVVGLLNPAFGNNCANAAPEPQKPPVTPENPEEPGEPEKPPVTPEKPEEPPATPEKPHKPPVTPEAPEELAETGNSVPVGLGGAAAAGLLLGGAILYRKARQAA</sequence>
<dbReference type="InterPro" id="IPR005528">
    <property type="entry name" value="ChpA-H"/>
</dbReference>
<evidence type="ECO:0000256" key="2">
    <source>
        <dbReference type="ARBA" id="ARBA00022512"/>
    </source>
</evidence>
<comment type="subcellular location">
    <subcellularLocation>
        <location evidence="1">Secreted</location>
        <location evidence="1">Cell wall</location>
    </subcellularLocation>
</comment>
<dbReference type="PROSITE" id="PS51884">
    <property type="entry name" value="CHAPLIN"/>
    <property type="match status" value="2"/>
</dbReference>
<protein>
    <recommendedName>
        <fullName evidence="9">Chaplin domain-containing protein</fullName>
    </recommendedName>
</protein>
<name>A0A8H9LRZ0_9ACTN</name>
<feature type="domain" description="Chaplin" evidence="9">
    <location>
        <begin position="170"/>
        <end position="210"/>
    </location>
</feature>
<feature type="domain" description="Chaplin" evidence="9">
    <location>
        <begin position="86"/>
        <end position="126"/>
    </location>
</feature>
<comment type="caution">
    <text evidence="11">The sequence shown here is derived from an EMBL/GenBank/DDBJ whole genome shotgun (WGS) entry which is preliminary data.</text>
</comment>
<dbReference type="Proteomes" id="UP000480804">
    <property type="component" value="Unassembled WGS sequence"/>
</dbReference>
<evidence type="ECO:0000313" key="13">
    <source>
        <dbReference type="Proteomes" id="UP000660975"/>
    </source>
</evidence>
<keyword evidence="5" id="KW-0130">Cell adhesion</keyword>
<evidence type="ECO:0000256" key="1">
    <source>
        <dbReference type="ARBA" id="ARBA00004191"/>
    </source>
</evidence>
<evidence type="ECO:0000259" key="9">
    <source>
        <dbReference type="PROSITE" id="PS51884"/>
    </source>
</evidence>
<reference evidence="11" key="3">
    <citation type="submission" date="2020-09" db="EMBL/GenBank/DDBJ databases">
        <authorList>
            <person name="Sun Q."/>
            <person name="Ohkuma M."/>
        </authorList>
    </citation>
    <scope>NUCLEOTIDE SEQUENCE</scope>
    <source>
        <strain evidence="11">JCM 4136</strain>
    </source>
</reference>
<evidence type="ECO:0000256" key="4">
    <source>
        <dbReference type="ARBA" id="ARBA00022729"/>
    </source>
</evidence>
<dbReference type="GO" id="GO:0007155">
    <property type="term" value="P:cell adhesion"/>
    <property type="evidence" value="ECO:0007669"/>
    <property type="project" value="UniProtKB-KW"/>
</dbReference>
<evidence type="ECO:0000256" key="3">
    <source>
        <dbReference type="ARBA" id="ARBA00022525"/>
    </source>
</evidence>
<proteinExistence type="predicted"/>
<evidence type="ECO:0000256" key="5">
    <source>
        <dbReference type="ARBA" id="ARBA00022889"/>
    </source>
</evidence>
<dbReference type="EMBL" id="BMSC01000015">
    <property type="protein sequence ID" value="GGU84158.1"/>
    <property type="molecule type" value="Genomic_DNA"/>
</dbReference>